<gene>
    <name evidence="1" type="ORF">EJ03DRAFT_361549</name>
</gene>
<evidence type="ECO:0000313" key="1">
    <source>
        <dbReference type="EMBL" id="KAF2770176.1"/>
    </source>
</evidence>
<organism evidence="1 2">
    <name type="scientific">Teratosphaeria nubilosa</name>
    <dbReference type="NCBI Taxonomy" id="161662"/>
    <lineage>
        <taxon>Eukaryota</taxon>
        <taxon>Fungi</taxon>
        <taxon>Dikarya</taxon>
        <taxon>Ascomycota</taxon>
        <taxon>Pezizomycotina</taxon>
        <taxon>Dothideomycetes</taxon>
        <taxon>Dothideomycetidae</taxon>
        <taxon>Mycosphaerellales</taxon>
        <taxon>Teratosphaeriaceae</taxon>
        <taxon>Teratosphaeria</taxon>
    </lineage>
</organism>
<proteinExistence type="predicted"/>
<keyword evidence="2" id="KW-1185">Reference proteome</keyword>
<dbReference type="AlphaFoldDB" id="A0A6G1LBF7"/>
<dbReference type="Proteomes" id="UP000799436">
    <property type="component" value="Unassembled WGS sequence"/>
</dbReference>
<sequence length="98" mass="10935">MPEDICTYSLKQLDTAKLFIKRPKIASYLGSTVLADRFLIEVETHNLTKRNPHPNLVQFQGCIARNGRATGLILRRYAGTLMDVVGDSEGSIRSNVTQ</sequence>
<name>A0A6G1LBF7_9PEZI</name>
<dbReference type="OrthoDB" id="4062651at2759"/>
<reference evidence="1" key="1">
    <citation type="journal article" date="2020" name="Stud. Mycol.">
        <title>101 Dothideomycetes genomes: a test case for predicting lifestyles and emergence of pathogens.</title>
        <authorList>
            <person name="Haridas S."/>
            <person name="Albert R."/>
            <person name="Binder M."/>
            <person name="Bloem J."/>
            <person name="Labutti K."/>
            <person name="Salamov A."/>
            <person name="Andreopoulos B."/>
            <person name="Baker S."/>
            <person name="Barry K."/>
            <person name="Bills G."/>
            <person name="Bluhm B."/>
            <person name="Cannon C."/>
            <person name="Castanera R."/>
            <person name="Culley D."/>
            <person name="Daum C."/>
            <person name="Ezra D."/>
            <person name="Gonzalez J."/>
            <person name="Henrissat B."/>
            <person name="Kuo A."/>
            <person name="Liang C."/>
            <person name="Lipzen A."/>
            <person name="Lutzoni F."/>
            <person name="Magnuson J."/>
            <person name="Mondo S."/>
            <person name="Nolan M."/>
            <person name="Ohm R."/>
            <person name="Pangilinan J."/>
            <person name="Park H.-J."/>
            <person name="Ramirez L."/>
            <person name="Alfaro M."/>
            <person name="Sun H."/>
            <person name="Tritt A."/>
            <person name="Yoshinaga Y."/>
            <person name="Zwiers L.-H."/>
            <person name="Turgeon B."/>
            <person name="Goodwin S."/>
            <person name="Spatafora J."/>
            <person name="Crous P."/>
            <person name="Grigoriev I."/>
        </authorList>
    </citation>
    <scope>NUCLEOTIDE SEQUENCE</scope>
    <source>
        <strain evidence="1">CBS 116005</strain>
    </source>
</reference>
<dbReference type="EMBL" id="ML995828">
    <property type="protein sequence ID" value="KAF2770176.1"/>
    <property type="molecule type" value="Genomic_DNA"/>
</dbReference>
<protein>
    <recommendedName>
        <fullName evidence="3">Protein kinase domain-containing protein</fullName>
    </recommendedName>
</protein>
<accession>A0A6G1LBF7</accession>
<evidence type="ECO:0008006" key="3">
    <source>
        <dbReference type="Google" id="ProtNLM"/>
    </source>
</evidence>
<evidence type="ECO:0000313" key="2">
    <source>
        <dbReference type="Proteomes" id="UP000799436"/>
    </source>
</evidence>